<dbReference type="PRINTS" id="PR00757">
    <property type="entry name" value="AMINEOXDASEF"/>
</dbReference>
<dbReference type="Gene3D" id="3.50.50.60">
    <property type="entry name" value="FAD/NAD(P)-binding domain"/>
    <property type="match status" value="1"/>
</dbReference>
<proteinExistence type="inferred from homology"/>
<evidence type="ECO:0000313" key="5">
    <source>
        <dbReference type="EMBL" id="MDZ5473903.1"/>
    </source>
</evidence>
<dbReference type="InterPro" id="IPR002937">
    <property type="entry name" value="Amino_oxidase"/>
</dbReference>
<reference evidence="5 6" key="1">
    <citation type="submission" date="2023-11" db="EMBL/GenBank/DDBJ databases">
        <title>Bacillus jintuensis, isolated from a mudflat on the Beibu Gulf coast.</title>
        <authorList>
            <person name="Li M."/>
        </authorList>
    </citation>
    <scope>NUCLEOTIDE SEQUENCE [LARGE SCALE GENOMIC DNA]</scope>
    <source>
        <strain evidence="5 6">31A1R</strain>
    </source>
</reference>
<evidence type="ECO:0000256" key="2">
    <source>
        <dbReference type="ARBA" id="ARBA00005995"/>
    </source>
</evidence>
<evidence type="ECO:0000259" key="4">
    <source>
        <dbReference type="Pfam" id="PF01593"/>
    </source>
</evidence>
<evidence type="ECO:0000256" key="3">
    <source>
        <dbReference type="ARBA" id="ARBA00023002"/>
    </source>
</evidence>
<dbReference type="RefSeq" id="WP_322448234.1">
    <property type="nucleotide sequence ID" value="NZ_JAXOFX010000017.1"/>
</dbReference>
<name>A0ABU5J3C5_9BACI</name>
<dbReference type="GO" id="GO:0016491">
    <property type="term" value="F:oxidoreductase activity"/>
    <property type="evidence" value="ECO:0007669"/>
    <property type="project" value="UniProtKB-KW"/>
</dbReference>
<sequence>MNINSHTKQLTLGNEVFQGGELYMKEKKYDVIVIGGGFSGITAARELRLLGHNVLVLEARDRIGGRTWVDKRLDSELEMGGTYVHWHQPYVWTEITRYDLELTTGPKAEKVYWITNNKTYSSTVPEFRQKLRGPIEKLMKESNKNMPLPFQPLSSPDMKDLDKLTADEFLKQFNLTQEEYDIIHGWVASDFCGSPAEGALTQIFRWWVFSQGNWDTHSAMISSFRIKKGTKALIEAMASDADADLKLSTVVKKVEQQNNQVIVTTQKGKTYTGKAVIVTVPLTTLKDVEFSPPLSKEKQASSKEGQTSKGVKVWAKLKGKLEPFDALAHGDYPLNSVHLDRYVGEDSIIVGFGADVKKLDPNNREDVEKALKYWLPDVEVLECTGHDWVNDEFTKETWPMLKPNQLTSFQEAWNTPENAVFLAGSTYANGWAGFIDGAIESGIKTGRRVHHFLTGNTTLKKEFLLQNKNIIKN</sequence>
<comment type="cofactor">
    <cofactor evidence="1">
        <name>FAD</name>
        <dbReference type="ChEBI" id="CHEBI:57692"/>
    </cofactor>
</comment>
<feature type="domain" description="Amine oxidase" evidence="4">
    <location>
        <begin position="38"/>
        <end position="449"/>
    </location>
</feature>
<keyword evidence="6" id="KW-1185">Reference proteome</keyword>
<dbReference type="SUPFAM" id="SSF51905">
    <property type="entry name" value="FAD/NAD(P)-binding domain"/>
    <property type="match status" value="1"/>
</dbReference>
<evidence type="ECO:0000256" key="1">
    <source>
        <dbReference type="ARBA" id="ARBA00001974"/>
    </source>
</evidence>
<dbReference type="EC" id="1.-.-.-" evidence="5"/>
<organism evidence="5 6">
    <name type="scientific">Robertmurraya mangrovi</name>
    <dbReference type="NCBI Taxonomy" id="3098077"/>
    <lineage>
        <taxon>Bacteria</taxon>
        <taxon>Bacillati</taxon>
        <taxon>Bacillota</taxon>
        <taxon>Bacilli</taxon>
        <taxon>Bacillales</taxon>
        <taxon>Bacillaceae</taxon>
        <taxon>Robertmurraya</taxon>
    </lineage>
</organism>
<dbReference type="Proteomes" id="UP001290455">
    <property type="component" value="Unassembled WGS sequence"/>
</dbReference>
<accession>A0ABU5J3C5</accession>
<comment type="caution">
    <text evidence="5">The sequence shown here is derived from an EMBL/GenBank/DDBJ whole genome shotgun (WGS) entry which is preliminary data.</text>
</comment>
<dbReference type="InterPro" id="IPR001613">
    <property type="entry name" value="Flavin_amine_oxidase"/>
</dbReference>
<dbReference type="InterPro" id="IPR036188">
    <property type="entry name" value="FAD/NAD-bd_sf"/>
</dbReference>
<comment type="similarity">
    <text evidence="2">Belongs to the flavin monoamine oxidase family.</text>
</comment>
<keyword evidence="3 5" id="KW-0560">Oxidoreductase</keyword>
<dbReference type="InterPro" id="IPR050703">
    <property type="entry name" value="Flavin_MAO"/>
</dbReference>
<dbReference type="PANTHER" id="PTHR43563:SF1">
    <property type="entry name" value="AMINE OXIDASE [FLAVIN-CONTAINING] B"/>
    <property type="match status" value="1"/>
</dbReference>
<protein>
    <submittedName>
        <fullName evidence="5">NAD(P)/FAD-dependent oxidoreductase</fullName>
        <ecNumber evidence="5">1.-.-.-</ecNumber>
    </submittedName>
</protein>
<dbReference type="EMBL" id="JAXOFX010000017">
    <property type="protein sequence ID" value="MDZ5473903.1"/>
    <property type="molecule type" value="Genomic_DNA"/>
</dbReference>
<evidence type="ECO:0000313" key="6">
    <source>
        <dbReference type="Proteomes" id="UP001290455"/>
    </source>
</evidence>
<dbReference type="PANTHER" id="PTHR43563">
    <property type="entry name" value="AMINE OXIDASE"/>
    <property type="match status" value="1"/>
</dbReference>
<gene>
    <name evidence="5" type="ORF">SM124_19465</name>
</gene>
<dbReference type="Pfam" id="PF01593">
    <property type="entry name" value="Amino_oxidase"/>
    <property type="match status" value="1"/>
</dbReference>